<feature type="transmembrane region" description="Helical" evidence="6">
    <location>
        <begin position="377"/>
        <end position="399"/>
    </location>
</feature>
<evidence type="ECO:0000256" key="5">
    <source>
        <dbReference type="ARBA" id="ARBA00023136"/>
    </source>
</evidence>
<keyword evidence="3 6" id="KW-0812">Transmembrane</keyword>
<evidence type="ECO:0000256" key="4">
    <source>
        <dbReference type="ARBA" id="ARBA00022989"/>
    </source>
</evidence>
<feature type="domain" description="Major facilitator superfamily (MFS) profile" evidence="7">
    <location>
        <begin position="24"/>
        <end position="434"/>
    </location>
</feature>
<evidence type="ECO:0000256" key="6">
    <source>
        <dbReference type="SAM" id="Phobius"/>
    </source>
</evidence>
<dbReference type="PANTHER" id="PTHR23505">
    <property type="entry name" value="SPINSTER"/>
    <property type="match status" value="1"/>
</dbReference>
<keyword evidence="2" id="KW-0813">Transport</keyword>
<comment type="caution">
    <text evidence="8">The sequence shown here is derived from an EMBL/GenBank/DDBJ whole genome shotgun (WGS) entry which is preliminary data.</text>
</comment>
<dbReference type="SUPFAM" id="SSF103473">
    <property type="entry name" value="MFS general substrate transporter"/>
    <property type="match status" value="1"/>
</dbReference>
<evidence type="ECO:0000256" key="2">
    <source>
        <dbReference type="ARBA" id="ARBA00022448"/>
    </source>
</evidence>
<gene>
    <name evidence="8" type="ORF">K7G82_07125</name>
</gene>
<feature type="transmembrane region" description="Helical" evidence="6">
    <location>
        <begin position="20"/>
        <end position="42"/>
    </location>
</feature>
<keyword evidence="5 6" id="KW-0472">Membrane</keyword>
<dbReference type="Gene3D" id="1.20.1250.20">
    <property type="entry name" value="MFS general substrate transporter like domains"/>
    <property type="match status" value="2"/>
</dbReference>
<feature type="transmembrane region" description="Helical" evidence="6">
    <location>
        <begin position="116"/>
        <end position="136"/>
    </location>
</feature>
<dbReference type="EMBL" id="JAINVV010000004">
    <property type="protein sequence ID" value="MBY8822057.1"/>
    <property type="molecule type" value="Genomic_DNA"/>
</dbReference>
<feature type="transmembrane region" description="Helical" evidence="6">
    <location>
        <begin position="91"/>
        <end position="110"/>
    </location>
</feature>
<dbReference type="InterPro" id="IPR020846">
    <property type="entry name" value="MFS_dom"/>
</dbReference>
<dbReference type="Pfam" id="PF07690">
    <property type="entry name" value="MFS_1"/>
    <property type="match status" value="1"/>
</dbReference>
<keyword evidence="4 6" id="KW-1133">Transmembrane helix</keyword>
<evidence type="ECO:0000256" key="3">
    <source>
        <dbReference type="ARBA" id="ARBA00022692"/>
    </source>
</evidence>
<evidence type="ECO:0000256" key="1">
    <source>
        <dbReference type="ARBA" id="ARBA00004141"/>
    </source>
</evidence>
<dbReference type="RefSeq" id="WP_222989170.1">
    <property type="nucleotide sequence ID" value="NZ_JAINVV010000004.1"/>
</dbReference>
<dbReference type="Proteomes" id="UP000706039">
    <property type="component" value="Unassembled WGS sequence"/>
</dbReference>
<feature type="transmembrane region" description="Helical" evidence="6">
    <location>
        <begin position="343"/>
        <end position="365"/>
    </location>
</feature>
<proteinExistence type="predicted"/>
<dbReference type="InterPro" id="IPR044770">
    <property type="entry name" value="MFS_spinster-like"/>
</dbReference>
<feature type="transmembrane region" description="Helical" evidence="6">
    <location>
        <begin position="284"/>
        <end position="305"/>
    </location>
</feature>
<sequence>MAGDERPAAPSDPERPPPFLAWGIVAALFVAYIFSFIDRMIIGLLVEPIKADLGLSDTQISLLQGMAFALFFTIAGLPIGRLIDRAPRMKVVAAGIALWSLMTALCGTVTSYWQFFVARMGVGVGEAVLSPAAYSIISDSFPRRRLGLAMGVYGLGSAIGAGLAFMIGALVITLVARAGDVTMPLIGALKPWQFAFVCAGLPGVLVALIFLLLPEPPREGDAGGASAAAPPIREVVDHVGRNGGLFWSIFIGVSAVNFSVLGSVSWLPAMLMRAFGMEMHDAGYLAGGLLILGGLIGMIGGGLLMDRYGGGAPGARMRFCAWATAAGTLGAAAFPLVPSIGGFAIAFVLFFSAAAVTVGAAPSTLQQLTPNRMRATVSAAYVFVINLVGLGLGPTATALLGDTLFPFESGIRYAIAIVAPLGYLIAALFFWRAARLASHAGHSTRTASGLYA</sequence>
<evidence type="ECO:0000313" key="9">
    <source>
        <dbReference type="Proteomes" id="UP000706039"/>
    </source>
</evidence>
<name>A0ABS7PL77_9SPHN</name>
<feature type="transmembrane region" description="Helical" evidence="6">
    <location>
        <begin position="148"/>
        <end position="172"/>
    </location>
</feature>
<evidence type="ECO:0000259" key="7">
    <source>
        <dbReference type="PROSITE" id="PS50850"/>
    </source>
</evidence>
<dbReference type="PROSITE" id="PS50850">
    <property type="entry name" value="MFS"/>
    <property type="match status" value="1"/>
</dbReference>
<dbReference type="PANTHER" id="PTHR23505:SF79">
    <property type="entry name" value="PROTEIN SPINSTER"/>
    <property type="match status" value="1"/>
</dbReference>
<evidence type="ECO:0000313" key="8">
    <source>
        <dbReference type="EMBL" id="MBY8822057.1"/>
    </source>
</evidence>
<feature type="transmembrane region" description="Helical" evidence="6">
    <location>
        <begin position="245"/>
        <end position="264"/>
    </location>
</feature>
<dbReference type="InterPro" id="IPR036259">
    <property type="entry name" value="MFS_trans_sf"/>
</dbReference>
<accession>A0ABS7PL77</accession>
<feature type="transmembrane region" description="Helical" evidence="6">
    <location>
        <begin position="411"/>
        <end position="431"/>
    </location>
</feature>
<feature type="transmembrane region" description="Helical" evidence="6">
    <location>
        <begin position="192"/>
        <end position="213"/>
    </location>
</feature>
<dbReference type="InterPro" id="IPR011701">
    <property type="entry name" value="MFS"/>
</dbReference>
<feature type="transmembrane region" description="Helical" evidence="6">
    <location>
        <begin position="317"/>
        <end position="337"/>
    </location>
</feature>
<reference evidence="8 9" key="1">
    <citation type="submission" date="2021-08" db="EMBL/GenBank/DDBJ databases">
        <authorList>
            <person name="Tuo L."/>
        </authorList>
    </citation>
    <scope>NUCLEOTIDE SEQUENCE [LARGE SCALE GENOMIC DNA]</scope>
    <source>
        <strain evidence="8 9">JCM 31229</strain>
    </source>
</reference>
<protein>
    <submittedName>
        <fullName evidence="8">MFS transporter</fullName>
    </submittedName>
</protein>
<comment type="subcellular location">
    <subcellularLocation>
        <location evidence="1">Membrane</location>
        <topology evidence="1">Multi-pass membrane protein</topology>
    </subcellularLocation>
</comment>
<organism evidence="8 9">
    <name type="scientific">Sphingomonas colocasiae</name>
    <dbReference type="NCBI Taxonomy" id="1848973"/>
    <lineage>
        <taxon>Bacteria</taxon>
        <taxon>Pseudomonadati</taxon>
        <taxon>Pseudomonadota</taxon>
        <taxon>Alphaproteobacteria</taxon>
        <taxon>Sphingomonadales</taxon>
        <taxon>Sphingomonadaceae</taxon>
        <taxon>Sphingomonas</taxon>
    </lineage>
</organism>
<feature type="transmembrane region" description="Helical" evidence="6">
    <location>
        <begin position="62"/>
        <end position="79"/>
    </location>
</feature>
<keyword evidence="9" id="KW-1185">Reference proteome</keyword>